<protein>
    <submittedName>
        <fullName evidence="3">DUF1264 domain protein</fullName>
    </submittedName>
</protein>
<dbReference type="Proteomes" id="UP000053958">
    <property type="component" value="Unassembled WGS sequence"/>
</dbReference>
<dbReference type="InterPro" id="IPR010686">
    <property type="entry name" value="OBAP-like"/>
</dbReference>
<dbReference type="OrthoDB" id="1901244at2759"/>
<feature type="region of interest" description="Disordered" evidence="2">
    <location>
        <begin position="189"/>
        <end position="226"/>
    </location>
</feature>
<dbReference type="GeneID" id="25315562"/>
<dbReference type="Pfam" id="PF06884">
    <property type="entry name" value="DUF1264"/>
    <property type="match status" value="1"/>
</dbReference>
<dbReference type="PANTHER" id="PTHR31360">
    <property type="match status" value="1"/>
</dbReference>
<sequence>MATDRAAGSDFTTKSRILDTGASIVQDFRPVKQICAFLNALHVYASDPTRVVEANHYCTHLTEDIRQCLIYDTSNAGARLIGVEYMISPQLYNELPQEERELWHSHLYEVKSGMLIMPAPAGTPQIVWTAAETAEMKDIIGLYGKTYHFWQVDRGDKVPLGTPQLMASLISDDMANKIHPGGRKALLADRDSRFGVNHEEKAETRKDIPVPEKHPDADAMLRGRLP</sequence>
<evidence type="ECO:0000313" key="4">
    <source>
        <dbReference type="Proteomes" id="UP000053958"/>
    </source>
</evidence>
<evidence type="ECO:0000313" key="3">
    <source>
        <dbReference type="EMBL" id="KKA22755.1"/>
    </source>
</evidence>
<comment type="similarity">
    <text evidence="1">Belongs to the OBAP family.</text>
</comment>
<organism evidence="3 4">
    <name type="scientific">Rasamsonia emersonii (strain ATCC 16479 / CBS 393.64 / IMI 116815)</name>
    <dbReference type="NCBI Taxonomy" id="1408163"/>
    <lineage>
        <taxon>Eukaryota</taxon>
        <taxon>Fungi</taxon>
        <taxon>Dikarya</taxon>
        <taxon>Ascomycota</taxon>
        <taxon>Pezizomycotina</taxon>
        <taxon>Eurotiomycetes</taxon>
        <taxon>Eurotiomycetidae</taxon>
        <taxon>Eurotiales</taxon>
        <taxon>Trichocomaceae</taxon>
        <taxon>Rasamsonia</taxon>
    </lineage>
</organism>
<reference evidence="3 4" key="1">
    <citation type="submission" date="2015-04" db="EMBL/GenBank/DDBJ databases">
        <authorList>
            <person name="Heijne W.H."/>
            <person name="Fedorova N.D."/>
            <person name="Nierman W.C."/>
            <person name="Vollebregt A.W."/>
            <person name="Zhao Z."/>
            <person name="Wu L."/>
            <person name="Kumar M."/>
            <person name="Stam H."/>
            <person name="van den Berg M.A."/>
            <person name="Pel H.J."/>
        </authorList>
    </citation>
    <scope>NUCLEOTIDE SEQUENCE [LARGE SCALE GENOMIC DNA]</scope>
    <source>
        <strain evidence="3 4">CBS 393.64</strain>
    </source>
</reference>
<comment type="caution">
    <text evidence="3">The sequence shown here is derived from an EMBL/GenBank/DDBJ whole genome shotgun (WGS) entry which is preliminary data.</text>
</comment>
<accession>A0A0F4YXE9</accession>
<dbReference type="EMBL" id="LASV01000127">
    <property type="protein sequence ID" value="KKA22755.1"/>
    <property type="molecule type" value="Genomic_DNA"/>
</dbReference>
<keyword evidence="4" id="KW-1185">Reference proteome</keyword>
<proteinExistence type="inferred from homology"/>
<evidence type="ECO:0000256" key="2">
    <source>
        <dbReference type="SAM" id="MobiDB-lite"/>
    </source>
</evidence>
<name>A0A0F4YXE9_RASE3</name>
<gene>
    <name evidence="3" type="ORF">T310_3212</name>
</gene>
<evidence type="ECO:0000256" key="1">
    <source>
        <dbReference type="ARBA" id="ARBA00009740"/>
    </source>
</evidence>
<dbReference type="STRING" id="1408163.A0A0F4YXE9"/>
<dbReference type="AlphaFoldDB" id="A0A0F4YXE9"/>
<dbReference type="PANTHER" id="PTHR31360:SF0">
    <property type="entry name" value="OIL BODY-ASSOCIATED PROTEIN 1B"/>
    <property type="match status" value="1"/>
</dbReference>
<dbReference type="RefSeq" id="XP_013329367.1">
    <property type="nucleotide sequence ID" value="XM_013473913.1"/>
</dbReference>